<dbReference type="PANTHER" id="PTHR43539:SF78">
    <property type="entry name" value="FLAVIN-CONTAINING MONOOXYGENASE"/>
    <property type="match status" value="1"/>
</dbReference>
<dbReference type="RefSeq" id="WP_135419374.1">
    <property type="nucleotide sequence ID" value="NZ_SRLB01000043.1"/>
</dbReference>
<accession>A0A4Z0NEV0</accession>
<dbReference type="AlphaFoldDB" id="A0A4Z0NEV0"/>
<dbReference type="InterPro" id="IPR050982">
    <property type="entry name" value="Auxin_biosynth/cation_transpt"/>
</dbReference>
<dbReference type="GO" id="GO:0004497">
    <property type="term" value="F:monooxygenase activity"/>
    <property type="evidence" value="ECO:0007669"/>
    <property type="project" value="TreeGrafter"/>
</dbReference>
<evidence type="ECO:0000259" key="2">
    <source>
        <dbReference type="Pfam" id="PF07992"/>
    </source>
</evidence>
<comment type="caution">
    <text evidence="3">The sequence shown here is derived from an EMBL/GenBank/DDBJ whole genome shotgun (WGS) entry which is preliminary data.</text>
</comment>
<dbReference type="Gene3D" id="3.50.50.60">
    <property type="entry name" value="FAD/NAD(P)-binding domain"/>
    <property type="match status" value="1"/>
</dbReference>
<dbReference type="PRINTS" id="PR00411">
    <property type="entry name" value="PNDRDTASEI"/>
</dbReference>
<sequence length="473" mass="48789">MTGSDPLPVAVIGGGPIGLAAAAHLVQRGLPVKVYETGATAGSAVRAWQHVRLFSPWKYNVDAAARALLLEHGWQPPEGETYPSGEEFLDEYLEPLAAVPALASVIECGARVTAVGRLGIDKIVSSGREKRPFVLTVTAADGRQRRDLVRAVVDASGTWSTPNPLGAGGVPADGEDEFVDLIAYGLPDVLGRARSTYIGKTTLVVGAGHSAANVLLDLMSLSDADPATTAIWATRGTNLSRVYGGGANDELAARGELGTRLQHHVESGLIQLVTGFSTTAVRASGGQLVVEDATGGDVRRLGPIDRIIAATGQRPNLDMTREVRLDLDPCLESVRALGPLIDPNVHSCGTVYPHGHRELAHPEPGFYTAGIKSYGRAPTFLMMTGYEQVRSVVAALAGDLAAADAVQLTLPETGVCSTARLEDGGGCCDGPAPVGGAACCTDDTVAETGPGCGCSSAVELQPAKAGSCCGQAA</sequence>
<dbReference type="Pfam" id="PF07992">
    <property type="entry name" value="Pyr_redox_2"/>
    <property type="match status" value="1"/>
</dbReference>
<keyword evidence="4" id="KW-1185">Reference proteome</keyword>
<dbReference type="EMBL" id="SRLB01000043">
    <property type="protein sequence ID" value="TGD94577.1"/>
    <property type="molecule type" value="Genomic_DNA"/>
</dbReference>
<dbReference type="InterPro" id="IPR023753">
    <property type="entry name" value="FAD/NAD-binding_dom"/>
</dbReference>
<dbReference type="SUPFAM" id="SSF51905">
    <property type="entry name" value="FAD/NAD(P)-binding domain"/>
    <property type="match status" value="1"/>
</dbReference>
<name>A0A4Z0NEV0_9HYPH</name>
<proteinExistence type="predicted"/>
<dbReference type="InterPro" id="IPR036188">
    <property type="entry name" value="FAD/NAD-bd_sf"/>
</dbReference>
<dbReference type="PRINTS" id="PR00368">
    <property type="entry name" value="FADPNR"/>
</dbReference>
<evidence type="ECO:0000256" key="1">
    <source>
        <dbReference type="ARBA" id="ARBA00023002"/>
    </source>
</evidence>
<dbReference type="Proteomes" id="UP000297535">
    <property type="component" value="Unassembled WGS sequence"/>
</dbReference>
<evidence type="ECO:0000313" key="4">
    <source>
        <dbReference type="Proteomes" id="UP000297535"/>
    </source>
</evidence>
<keyword evidence="1" id="KW-0560">Oxidoreductase</keyword>
<protein>
    <submittedName>
        <fullName evidence="3">Flavoprotein</fullName>
    </submittedName>
</protein>
<gene>
    <name evidence="3" type="ORF">EU555_31985</name>
</gene>
<dbReference type="OrthoDB" id="7279140at2"/>
<dbReference type="PANTHER" id="PTHR43539">
    <property type="entry name" value="FLAVIN-BINDING MONOOXYGENASE-LIKE PROTEIN (AFU_ORTHOLOGUE AFUA_4G09220)"/>
    <property type="match status" value="1"/>
</dbReference>
<reference evidence="3 4" key="1">
    <citation type="submission" date="2019-04" db="EMBL/GenBank/DDBJ databases">
        <authorList>
            <person name="Feng G."/>
            <person name="Zhu H."/>
        </authorList>
    </citation>
    <scope>NUCLEOTIDE SEQUENCE [LARGE SCALE GENOMIC DNA]</scope>
    <source>
        <strain evidence="3 4">6HR-1</strain>
    </source>
</reference>
<organism evidence="3 4">
    <name type="scientific">Methylobacterium nonmethylotrophicum</name>
    <dbReference type="NCBI Taxonomy" id="1141884"/>
    <lineage>
        <taxon>Bacteria</taxon>
        <taxon>Pseudomonadati</taxon>
        <taxon>Pseudomonadota</taxon>
        <taxon>Alphaproteobacteria</taxon>
        <taxon>Hyphomicrobiales</taxon>
        <taxon>Methylobacteriaceae</taxon>
        <taxon>Methylobacterium</taxon>
    </lineage>
</organism>
<dbReference type="GO" id="GO:0050660">
    <property type="term" value="F:flavin adenine dinucleotide binding"/>
    <property type="evidence" value="ECO:0007669"/>
    <property type="project" value="TreeGrafter"/>
</dbReference>
<feature type="domain" description="FAD/NAD(P)-binding" evidence="2">
    <location>
        <begin position="9"/>
        <end position="327"/>
    </location>
</feature>
<evidence type="ECO:0000313" key="3">
    <source>
        <dbReference type="EMBL" id="TGD94577.1"/>
    </source>
</evidence>